<dbReference type="AlphaFoldDB" id="X0T6M8"/>
<sequence length="56" mass="6353">VPFLVPAKIKVKIGEPMYITDYLVGEFAETVDKFREALEKRVKALILDIIFLGSNL</sequence>
<gene>
    <name evidence="1" type="ORF">S01H1_27347</name>
</gene>
<feature type="non-terminal residue" evidence="1">
    <location>
        <position position="1"/>
    </location>
</feature>
<reference evidence="1" key="1">
    <citation type="journal article" date="2014" name="Front. Microbiol.">
        <title>High frequency of phylogenetically diverse reductive dehalogenase-homologous genes in deep subseafloor sedimentary metagenomes.</title>
        <authorList>
            <person name="Kawai M."/>
            <person name="Futagami T."/>
            <person name="Toyoda A."/>
            <person name="Takaki Y."/>
            <person name="Nishi S."/>
            <person name="Hori S."/>
            <person name="Arai W."/>
            <person name="Tsubouchi T."/>
            <person name="Morono Y."/>
            <person name="Uchiyama I."/>
            <person name="Ito T."/>
            <person name="Fujiyama A."/>
            <person name="Inagaki F."/>
            <person name="Takami H."/>
        </authorList>
    </citation>
    <scope>NUCLEOTIDE SEQUENCE</scope>
    <source>
        <strain evidence="1">Expedition CK06-06</strain>
    </source>
</reference>
<accession>X0T6M8</accession>
<name>X0T6M8_9ZZZZ</name>
<dbReference type="EMBL" id="BARS01016643">
    <property type="protein sequence ID" value="GAF89148.1"/>
    <property type="molecule type" value="Genomic_DNA"/>
</dbReference>
<evidence type="ECO:0000313" key="1">
    <source>
        <dbReference type="EMBL" id="GAF89148.1"/>
    </source>
</evidence>
<proteinExistence type="predicted"/>
<protein>
    <submittedName>
        <fullName evidence="1">Uncharacterized protein</fullName>
    </submittedName>
</protein>
<organism evidence="1">
    <name type="scientific">marine sediment metagenome</name>
    <dbReference type="NCBI Taxonomy" id="412755"/>
    <lineage>
        <taxon>unclassified sequences</taxon>
        <taxon>metagenomes</taxon>
        <taxon>ecological metagenomes</taxon>
    </lineage>
</organism>
<comment type="caution">
    <text evidence="1">The sequence shown here is derived from an EMBL/GenBank/DDBJ whole genome shotgun (WGS) entry which is preliminary data.</text>
</comment>